<dbReference type="InterPro" id="IPR017451">
    <property type="entry name" value="F-box-assoc_interact_dom"/>
</dbReference>
<name>A0ABS8VQG3_DATST</name>
<dbReference type="Proteomes" id="UP000823775">
    <property type="component" value="Unassembled WGS sequence"/>
</dbReference>
<feature type="domain" description="F-box" evidence="1">
    <location>
        <begin position="14"/>
        <end position="60"/>
    </location>
</feature>
<keyword evidence="3" id="KW-1185">Reference proteome</keyword>
<evidence type="ECO:0000313" key="2">
    <source>
        <dbReference type="EMBL" id="MCE0482535.1"/>
    </source>
</evidence>
<sequence length="292" mass="33476">MKTSKRRATTTTSIADDSLLPIEIIFEILIRLPVKILLKMGSVSKSWASLISSPQFIKTHLKLSTNNPEFAYHRLLSIRSGLHTNDDRHFFSWTNFRTYSLYSILYEESPRSLVELHNFGNSVGISYEVLGSFDDSVRVNYKILGSCDGLFIISTTSYCYIEDMFLWNPSIRKLRKLPFSGRDLRNDTRVDYGFGYIECQNDYKIVQIVASKSNSEIVGISIYSLRSNSWKRIRIQEYPSIYLTEPVKFVKGNLHWITGGGSDRKATWFNPGDQTFGNVALPNPSGDTFNWK</sequence>
<organism evidence="2 3">
    <name type="scientific">Datura stramonium</name>
    <name type="common">Jimsonweed</name>
    <name type="synonym">Common thornapple</name>
    <dbReference type="NCBI Taxonomy" id="4076"/>
    <lineage>
        <taxon>Eukaryota</taxon>
        <taxon>Viridiplantae</taxon>
        <taxon>Streptophyta</taxon>
        <taxon>Embryophyta</taxon>
        <taxon>Tracheophyta</taxon>
        <taxon>Spermatophyta</taxon>
        <taxon>Magnoliopsida</taxon>
        <taxon>eudicotyledons</taxon>
        <taxon>Gunneridae</taxon>
        <taxon>Pentapetalae</taxon>
        <taxon>asterids</taxon>
        <taxon>lamiids</taxon>
        <taxon>Solanales</taxon>
        <taxon>Solanaceae</taxon>
        <taxon>Solanoideae</taxon>
        <taxon>Datureae</taxon>
        <taxon>Datura</taxon>
    </lineage>
</organism>
<dbReference type="InterPro" id="IPR036047">
    <property type="entry name" value="F-box-like_dom_sf"/>
</dbReference>
<gene>
    <name evidence="2" type="ORF">HAX54_041364</name>
</gene>
<comment type="caution">
    <text evidence="2">The sequence shown here is derived from an EMBL/GenBank/DDBJ whole genome shotgun (WGS) entry which is preliminary data.</text>
</comment>
<accession>A0ABS8VQG3</accession>
<dbReference type="PROSITE" id="PS50181">
    <property type="entry name" value="FBOX"/>
    <property type="match status" value="1"/>
</dbReference>
<dbReference type="InterPro" id="IPR001810">
    <property type="entry name" value="F-box_dom"/>
</dbReference>
<dbReference type="PANTHER" id="PTHR31672:SF13">
    <property type="entry name" value="F-BOX PROTEIN CPR30-LIKE"/>
    <property type="match status" value="1"/>
</dbReference>
<proteinExistence type="predicted"/>
<evidence type="ECO:0000313" key="3">
    <source>
        <dbReference type="Proteomes" id="UP000823775"/>
    </source>
</evidence>
<reference evidence="2 3" key="1">
    <citation type="journal article" date="2021" name="BMC Genomics">
        <title>Datura genome reveals duplications of psychoactive alkaloid biosynthetic genes and high mutation rate following tissue culture.</title>
        <authorList>
            <person name="Rajewski A."/>
            <person name="Carter-House D."/>
            <person name="Stajich J."/>
            <person name="Litt A."/>
        </authorList>
    </citation>
    <scope>NUCLEOTIDE SEQUENCE [LARGE SCALE GENOMIC DNA]</scope>
    <source>
        <strain evidence="2">AR-01</strain>
    </source>
</reference>
<dbReference type="EMBL" id="JACEIK010005966">
    <property type="protein sequence ID" value="MCE0482535.1"/>
    <property type="molecule type" value="Genomic_DNA"/>
</dbReference>
<dbReference type="SUPFAM" id="SSF81383">
    <property type="entry name" value="F-box domain"/>
    <property type="match status" value="1"/>
</dbReference>
<dbReference type="NCBIfam" id="TIGR01640">
    <property type="entry name" value="F_box_assoc_1"/>
    <property type="match status" value="1"/>
</dbReference>
<protein>
    <recommendedName>
        <fullName evidence="1">F-box domain-containing protein</fullName>
    </recommendedName>
</protein>
<dbReference type="PANTHER" id="PTHR31672">
    <property type="entry name" value="BNACNNG10540D PROTEIN"/>
    <property type="match status" value="1"/>
</dbReference>
<dbReference type="SMART" id="SM00256">
    <property type="entry name" value="FBOX"/>
    <property type="match status" value="1"/>
</dbReference>
<dbReference type="Pfam" id="PF00646">
    <property type="entry name" value="F-box"/>
    <property type="match status" value="1"/>
</dbReference>
<dbReference type="InterPro" id="IPR050796">
    <property type="entry name" value="SCF_F-box_component"/>
</dbReference>
<dbReference type="Gene3D" id="1.20.1280.50">
    <property type="match status" value="1"/>
</dbReference>
<evidence type="ECO:0000259" key="1">
    <source>
        <dbReference type="PROSITE" id="PS50181"/>
    </source>
</evidence>
<dbReference type="Pfam" id="PF07734">
    <property type="entry name" value="FBA_1"/>
    <property type="match status" value="1"/>
</dbReference>
<dbReference type="InterPro" id="IPR006527">
    <property type="entry name" value="F-box-assoc_dom_typ1"/>
</dbReference>